<dbReference type="EMBL" id="BK032602">
    <property type="protein sequence ID" value="DAF50843.1"/>
    <property type="molecule type" value="Genomic_DNA"/>
</dbReference>
<name>A0A8S5SJ42_9CAUD</name>
<evidence type="ECO:0000313" key="1">
    <source>
        <dbReference type="EMBL" id="DAF50843.1"/>
    </source>
</evidence>
<accession>A0A8S5SJ42</accession>
<reference evidence="1" key="1">
    <citation type="journal article" date="2021" name="Proc. Natl. Acad. Sci. U.S.A.">
        <title>A Catalog of Tens of Thousands of Viruses from Human Metagenomes Reveals Hidden Associations with Chronic Diseases.</title>
        <authorList>
            <person name="Tisza M.J."/>
            <person name="Buck C.B."/>
        </authorList>
    </citation>
    <scope>NUCLEOTIDE SEQUENCE</scope>
    <source>
        <strain evidence="1">CtDhw1</strain>
    </source>
</reference>
<protein>
    <submittedName>
        <fullName evidence="1">Uncharacterized protein</fullName>
    </submittedName>
</protein>
<sequence length="34" mass="4010">MQGNNRCSTIKQNYGLIFWRLFVCSNHRCSTMIS</sequence>
<organism evidence="1">
    <name type="scientific">Siphoviridae sp. ctDhw1</name>
    <dbReference type="NCBI Taxonomy" id="2827813"/>
    <lineage>
        <taxon>Viruses</taxon>
        <taxon>Duplodnaviria</taxon>
        <taxon>Heunggongvirae</taxon>
        <taxon>Uroviricota</taxon>
        <taxon>Caudoviricetes</taxon>
    </lineage>
</organism>
<proteinExistence type="predicted"/>